<evidence type="ECO:0000313" key="4">
    <source>
        <dbReference type="Proteomes" id="UP000037696"/>
    </source>
</evidence>
<evidence type="ECO:0000259" key="2">
    <source>
        <dbReference type="PROSITE" id="PS51140"/>
    </source>
</evidence>
<dbReference type="InterPro" id="IPR041800">
    <property type="entry name" value="ASCC2_CUE"/>
</dbReference>
<sequence length="707" mass="76232">MAELPPLAPVPSPAVRRTIPSNDWEACLDAWMALLGIRLNTSDQQFKVAAAEDTSIPSFLASYYQYTAAGDSTLQSGPKARQLRKFCFLAIRRYVLDLSNPPDGILDWRLLGNLCCCYPSSAALKTLLSSAWYLHQGKITSSIERAKAIVIKNLSSTNSSSNPEVISDIRRLTILASVLPACGQELMAGSDFLDTISEAYQSKGAREEFRKILVANIYVGLVSLLKEPVNLSSLLDQLFSLKAAARVGVPKMKKEATLLSDLICSSDLLIRLGKYLSIQPQKRGQDLLATLRTYQVESNSLHHRYQRRKKVDKGKEVSSDPIVSGELHAHKMSLVTQVQDLFPDLGSAFVVRLLDVYNDNPETIVAHLLDDSLPLELQSLDRSEQLPPPAEPHHSHLPVQPTPPAMPSPTFEPLPTRKNVFDKDVDIAELSRSGEAQGKLHFGRVDADQTADTILTDHSKHAANKAAILSALATFDSDDDERDDTYDTADVGGAIDGATSGADGEADAAERNRRAADIETVLFRTYKSNPGLFARDSATRRSQPRASLKREVEMTDEAIEGWAVMLTRDPKRLAKLEDRLAMDAGGLAGAGSLNQPELRSTSYRRPQPRDDGEGSDEGESSAHGGSRGGRGGGGRGGRARGGGGRGRGGRGGGGGGGGGPPSGGQGQPDKDSAASRQRKEENKGSRANHNRRQQHAKKMARGGGLPG</sequence>
<proteinExistence type="predicted"/>
<feature type="domain" description="CUE" evidence="2">
    <location>
        <begin position="330"/>
        <end position="373"/>
    </location>
</feature>
<evidence type="ECO:0000313" key="3">
    <source>
        <dbReference type="EMBL" id="KOS41435.1"/>
    </source>
</evidence>
<dbReference type="InterPro" id="IPR052586">
    <property type="entry name" value="ASCC2"/>
</dbReference>
<dbReference type="PANTHER" id="PTHR21494">
    <property type="entry name" value="ACTIVATING SIGNAL COINTEGRATOR 1 COMPLEX SUBUNIT 2 ASC-1 COMPLEX SUBUNIT P100"/>
    <property type="match status" value="1"/>
</dbReference>
<dbReference type="EMBL" id="LHQQ01000132">
    <property type="protein sequence ID" value="KOS41435.1"/>
    <property type="molecule type" value="Genomic_DNA"/>
</dbReference>
<evidence type="ECO:0000256" key="1">
    <source>
        <dbReference type="SAM" id="MobiDB-lite"/>
    </source>
</evidence>
<dbReference type="Proteomes" id="UP000037696">
    <property type="component" value="Unassembled WGS sequence"/>
</dbReference>
<dbReference type="AlphaFoldDB" id="A0A0M9WE52"/>
<feature type="region of interest" description="Disordered" evidence="1">
    <location>
        <begin position="586"/>
        <end position="707"/>
    </location>
</feature>
<dbReference type="PROSITE" id="PS51140">
    <property type="entry name" value="CUE"/>
    <property type="match status" value="1"/>
</dbReference>
<dbReference type="SMART" id="SM00546">
    <property type="entry name" value="CUE"/>
    <property type="match status" value="1"/>
</dbReference>
<feature type="compositionally biased region" description="Basic and acidic residues" evidence="1">
    <location>
        <begin position="668"/>
        <end position="684"/>
    </location>
</feature>
<dbReference type="InterPro" id="IPR003892">
    <property type="entry name" value="CUE"/>
</dbReference>
<feature type="compositionally biased region" description="Gly residues" evidence="1">
    <location>
        <begin position="625"/>
        <end position="666"/>
    </location>
</feature>
<dbReference type="CDD" id="cd14364">
    <property type="entry name" value="CUE_ASCC2"/>
    <property type="match status" value="1"/>
</dbReference>
<feature type="region of interest" description="Disordered" evidence="1">
    <location>
        <begin position="383"/>
        <end position="405"/>
    </location>
</feature>
<dbReference type="Gene3D" id="1.10.8.10">
    <property type="entry name" value="DNA helicase RuvA subunit, C-terminal domain"/>
    <property type="match status" value="1"/>
</dbReference>
<dbReference type="PANTHER" id="PTHR21494:SF0">
    <property type="entry name" value="ACTIVATING SIGNAL COINTEGRATOR 1 COMPLEX SUBUNIT 2"/>
    <property type="match status" value="1"/>
</dbReference>
<name>A0A0M9WE52_9EURO</name>
<dbReference type="OrthoDB" id="5577209at2759"/>
<feature type="compositionally biased region" description="Polar residues" evidence="1">
    <location>
        <begin position="594"/>
        <end position="604"/>
    </location>
</feature>
<feature type="compositionally biased region" description="Basic residues" evidence="1">
    <location>
        <begin position="686"/>
        <end position="700"/>
    </location>
</feature>
<accession>A0A0M9WE52</accession>
<dbReference type="GO" id="GO:0043130">
    <property type="term" value="F:ubiquitin binding"/>
    <property type="evidence" value="ECO:0007669"/>
    <property type="project" value="InterPro"/>
</dbReference>
<gene>
    <name evidence="3" type="ORF">ACN38_g7688</name>
</gene>
<feature type="region of interest" description="Disordered" evidence="1">
    <location>
        <begin position="490"/>
        <end position="512"/>
    </location>
</feature>
<dbReference type="Pfam" id="PF02845">
    <property type="entry name" value="CUE"/>
    <property type="match status" value="1"/>
</dbReference>
<dbReference type="InterPro" id="IPR009060">
    <property type="entry name" value="UBA-like_sf"/>
</dbReference>
<protein>
    <recommendedName>
        <fullName evidence="2">CUE domain-containing protein</fullName>
    </recommendedName>
</protein>
<organism evidence="3 4">
    <name type="scientific">Penicillium nordicum</name>
    <dbReference type="NCBI Taxonomy" id="229535"/>
    <lineage>
        <taxon>Eukaryota</taxon>
        <taxon>Fungi</taxon>
        <taxon>Dikarya</taxon>
        <taxon>Ascomycota</taxon>
        <taxon>Pezizomycotina</taxon>
        <taxon>Eurotiomycetes</taxon>
        <taxon>Eurotiomycetidae</taxon>
        <taxon>Eurotiales</taxon>
        <taxon>Aspergillaceae</taxon>
        <taxon>Penicillium</taxon>
    </lineage>
</organism>
<dbReference type="SUPFAM" id="SSF46934">
    <property type="entry name" value="UBA-like"/>
    <property type="match status" value="1"/>
</dbReference>
<comment type="caution">
    <text evidence="3">The sequence shown here is derived from an EMBL/GenBank/DDBJ whole genome shotgun (WGS) entry which is preliminary data.</text>
</comment>
<reference evidence="3 4" key="1">
    <citation type="submission" date="2015-08" db="EMBL/GenBank/DDBJ databases">
        <title>Genome sequencing of Penicillium nordicum.</title>
        <authorList>
            <person name="Nguyen H.D."/>
            <person name="Seifert K.A."/>
        </authorList>
    </citation>
    <scope>NUCLEOTIDE SEQUENCE [LARGE SCALE GENOMIC DNA]</scope>
    <source>
        <strain evidence="3 4">DAOMC 185683</strain>
    </source>
</reference>
<keyword evidence="4" id="KW-1185">Reference proteome</keyword>